<dbReference type="Proteomes" id="UP001497516">
    <property type="component" value="Chromosome 1"/>
</dbReference>
<reference evidence="1 2" key="1">
    <citation type="submission" date="2024-04" db="EMBL/GenBank/DDBJ databases">
        <authorList>
            <person name="Fracassetti M."/>
        </authorList>
    </citation>
    <scope>NUCLEOTIDE SEQUENCE [LARGE SCALE GENOMIC DNA]</scope>
</reference>
<accession>A0AAV2CGR6</accession>
<gene>
    <name evidence="1" type="ORF">LTRI10_LOCUS3236</name>
</gene>
<proteinExistence type="predicted"/>
<evidence type="ECO:0000313" key="2">
    <source>
        <dbReference type="Proteomes" id="UP001497516"/>
    </source>
</evidence>
<keyword evidence="2" id="KW-1185">Reference proteome</keyword>
<dbReference type="EMBL" id="OZ034813">
    <property type="protein sequence ID" value="CAL1355474.1"/>
    <property type="molecule type" value="Genomic_DNA"/>
</dbReference>
<evidence type="ECO:0000313" key="1">
    <source>
        <dbReference type="EMBL" id="CAL1355474.1"/>
    </source>
</evidence>
<dbReference type="AlphaFoldDB" id="A0AAV2CGR6"/>
<sequence length="109" mass="12089">MIILNPGGETKIKEIWEYHEDLAGAVKTLFDDPCDREPDVGVGIILDQEEDLNSPLQRIIGFHLLFPSLRFPYASKRSRLLPGDFESAICEIICVTGWVSSVDGSQGVV</sequence>
<name>A0AAV2CGR6_9ROSI</name>
<organism evidence="1 2">
    <name type="scientific">Linum trigynum</name>
    <dbReference type="NCBI Taxonomy" id="586398"/>
    <lineage>
        <taxon>Eukaryota</taxon>
        <taxon>Viridiplantae</taxon>
        <taxon>Streptophyta</taxon>
        <taxon>Embryophyta</taxon>
        <taxon>Tracheophyta</taxon>
        <taxon>Spermatophyta</taxon>
        <taxon>Magnoliopsida</taxon>
        <taxon>eudicotyledons</taxon>
        <taxon>Gunneridae</taxon>
        <taxon>Pentapetalae</taxon>
        <taxon>rosids</taxon>
        <taxon>fabids</taxon>
        <taxon>Malpighiales</taxon>
        <taxon>Linaceae</taxon>
        <taxon>Linum</taxon>
    </lineage>
</organism>
<protein>
    <submittedName>
        <fullName evidence="1">Uncharacterized protein</fullName>
    </submittedName>
</protein>